<feature type="domain" description="C-type lectin" evidence="2">
    <location>
        <begin position="12"/>
        <end position="125"/>
    </location>
</feature>
<feature type="non-terminal residue" evidence="3">
    <location>
        <position position="1"/>
    </location>
</feature>
<dbReference type="EMBL" id="NHOQ01000430">
    <property type="protein sequence ID" value="PWA30245.1"/>
    <property type="molecule type" value="Genomic_DNA"/>
</dbReference>
<keyword evidence="4" id="KW-1185">Reference proteome</keyword>
<dbReference type="InterPro" id="IPR018378">
    <property type="entry name" value="C-type_lectin_CS"/>
</dbReference>
<dbReference type="PROSITE" id="PS00615">
    <property type="entry name" value="C_TYPE_LECTIN_1"/>
    <property type="match status" value="1"/>
</dbReference>
<dbReference type="SMART" id="SM00034">
    <property type="entry name" value="CLECT"/>
    <property type="match status" value="4"/>
</dbReference>
<evidence type="ECO:0000256" key="1">
    <source>
        <dbReference type="ARBA" id="ARBA00023157"/>
    </source>
</evidence>
<dbReference type="Proteomes" id="UP000250572">
    <property type="component" value="Unassembled WGS sequence"/>
</dbReference>
<proteinExistence type="predicted"/>
<evidence type="ECO:0000313" key="3">
    <source>
        <dbReference type="EMBL" id="PWA30245.1"/>
    </source>
</evidence>
<dbReference type="STRING" id="33528.ENSGAFP00000015993"/>
<dbReference type="PANTHER" id="PTHR45784">
    <property type="entry name" value="C-TYPE LECTIN DOMAIN FAMILY 20 MEMBER A-RELATED"/>
    <property type="match status" value="1"/>
</dbReference>
<dbReference type="SUPFAM" id="SSF56436">
    <property type="entry name" value="C-type lectin-like"/>
    <property type="match status" value="4"/>
</dbReference>
<feature type="domain" description="C-type lectin" evidence="2">
    <location>
        <begin position="134"/>
        <end position="239"/>
    </location>
</feature>
<dbReference type="PROSITE" id="PS50041">
    <property type="entry name" value="C_TYPE_LECTIN_2"/>
    <property type="match status" value="4"/>
</dbReference>
<sequence length="516" mass="58719">SLVLSSGLTHHYRFFGQPLTWAEAQAYCRRTHADLATVENSEELDLLLDTLRSAGYSSNVWIGLYSEIDWKWSDSYTGTGADYRHWRSDLNEPEFESARQFCVNSGSAGNWWDDDCALKLPFICYSGTPESAIFSLQSEQRNWSSAQRFCRENFVDLATVKTDAENQMLDNKIDSSAWIGLYRDPNLFWSDGSDFLFSNWDSVINPIGSMPVICGVTSSGRLGKWRFLPCETKLPFVCYSVFRKVVKLRLNVENAVDPNDPVLKANILTKASLTGSDRYMKSSYALHTNNFVDLATIKNDTDNQKVESLVPDYYAPWIGLFRDPNFHWSDGSSVIFTSWDPVMNPLGSMTVICGATSYARSGNWKFLPCETQLPFVCYDSPDGVILSTSLLLQPAYHFVNQTLNWTEAQSYCRQKHTDLATVLNSEEQNRLINTLSSAGHSSDVWIGLFSEIDWRWSDGLMGSGADYRHWRTSSNEPNFQYSDELCVSFYYSGGWVTESCSYKRYFICYQAQPHVN</sequence>
<dbReference type="Pfam" id="PF00059">
    <property type="entry name" value="Lectin_C"/>
    <property type="match status" value="4"/>
</dbReference>
<accession>A0A315WFE4</accession>
<evidence type="ECO:0000313" key="4">
    <source>
        <dbReference type="Proteomes" id="UP000250572"/>
    </source>
</evidence>
<feature type="non-terminal residue" evidence="3">
    <location>
        <position position="516"/>
    </location>
</feature>
<dbReference type="InterPro" id="IPR001304">
    <property type="entry name" value="C-type_lectin-like"/>
</dbReference>
<dbReference type="AlphaFoldDB" id="A0A315WFE4"/>
<dbReference type="InterPro" id="IPR016186">
    <property type="entry name" value="C-type_lectin-like/link_sf"/>
</dbReference>
<name>A0A315WFE4_GAMAF</name>
<keyword evidence="1" id="KW-1015">Disulfide bond</keyword>
<dbReference type="Gene3D" id="3.10.100.10">
    <property type="entry name" value="Mannose-Binding Protein A, subunit A"/>
    <property type="match status" value="4"/>
</dbReference>
<comment type="caution">
    <text evidence="3">The sequence shown here is derived from an EMBL/GenBank/DDBJ whole genome shotgun (WGS) entry which is preliminary data.</text>
</comment>
<gene>
    <name evidence="3" type="ORF">CCH79_00018998</name>
</gene>
<protein>
    <recommendedName>
        <fullName evidence="2">C-type lectin domain-containing protein</fullName>
    </recommendedName>
</protein>
<feature type="domain" description="C-type lectin" evidence="2">
    <location>
        <begin position="396"/>
        <end position="509"/>
    </location>
</feature>
<reference evidence="3 4" key="1">
    <citation type="journal article" date="2018" name="G3 (Bethesda)">
        <title>A High-Quality Reference Genome for the Invasive Mosquitofish Gambusia affinis Using a Chicago Library.</title>
        <authorList>
            <person name="Hoffberg S.L."/>
            <person name="Troendle N.J."/>
            <person name="Glenn T.C."/>
            <person name="Mahmud O."/>
            <person name="Louha S."/>
            <person name="Chalopin D."/>
            <person name="Bennetzen J.L."/>
            <person name="Mauricio R."/>
        </authorList>
    </citation>
    <scope>NUCLEOTIDE SEQUENCE [LARGE SCALE GENOMIC DNA]</scope>
    <source>
        <strain evidence="3">NE01/NJP1002.9</strain>
        <tissue evidence="3">Muscle</tissue>
    </source>
</reference>
<dbReference type="PANTHER" id="PTHR45784:SF3">
    <property type="entry name" value="C-TYPE LECTIN DOMAIN FAMILY 4 MEMBER K-LIKE-RELATED"/>
    <property type="match status" value="1"/>
</dbReference>
<organism evidence="3 4">
    <name type="scientific">Gambusia affinis</name>
    <name type="common">Western mosquitofish</name>
    <name type="synonym">Heterandria affinis</name>
    <dbReference type="NCBI Taxonomy" id="33528"/>
    <lineage>
        <taxon>Eukaryota</taxon>
        <taxon>Metazoa</taxon>
        <taxon>Chordata</taxon>
        <taxon>Craniata</taxon>
        <taxon>Vertebrata</taxon>
        <taxon>Euteleostomi</taxon>
        <taxon>Actinopterygii</taxon>
        <taxon>Neopterygii</taxon>
        <taxon>Teleostei</taxon>
        <taxon>Neoteleostei</taxon>
        <taxon>Acanthomorphata</taxon>
        <taxon>Ovalentaria</taxon>
        <taxon>Atherinomorphae</taxon>
        <taxon>Cyprinodontiformes</taxon>
        <taxon>Poeciliidae</taxon>
        <taxon>Poeciliinae</taxon>
        <taxon>Gambusia</taxon>
    </lineage>
</organism>
<evidence type="ECO:0000259" key="2">
    <source>
        <dbReference type="PROSITE" id="PS50041"/>
    </source>
</evidence>
<feature type="domain" description="C-type lectin" evidence="2">
    <location>
        <begin position="294"/>
        <end position="378"/>
    </location>
</feature>
<dbReference type="InterPro" id="IPR016187">
    <property type="entry name" value="CTDL_fold"/>
</dbReference>